<evidence type="ECO:0000313" key="1">
    <source>
        <dbReference type="EMBL" id="CAA3033110.1"/>
    </source>
</evidence>
<proteinExistence type="predicted"/>
<dbReference type="Gramene" id="OE9A072852T1">
    <property type="protein sequence ID" value="OE9A072852C1"/>
    <property type="gene ID" value="OE9A072852"/>
</dbReference>
<sequence>MSDADTAAIALLDRKQSTSENEARRVGNMEVLTVAAHKEDRHHILAPIATTDWPLLPLQSRPLSPTQPRPLIRPTLEPITSAPEAAKNSARGHHNHNLNLGYKRRRCFGEQHCPRFGLYDLGLL</sequence>
<protein>
    <submittedName>
        <fullName evidence="1">Uncharacterized protein</fullName>
    </submittedName>
</protein>
<organism evidence="1 2">
    <name type="scientific">Olea europaea subsp. europaea</name>
    <dbReference type="NCBI Taxonomy" id="158383"/>
    <lineage>
        <taxon>Eukaryota</taxon>
        <taxon>Viridiplantae</taxon>
        <taxon>Streptophyta</taxon>
        <taxon>Embryophyta</taxon>
        <taxon>Tracheophyta</taxon>
        <taxon>Spermatophyta</taxon>
        <taxon>Magnoliopsida</taxon>
        <taxon>eudicotyledons</taxon>
        <taxon>Gunneridae</taxon>
        <taxon>Pentapetalae</taxon>
        <taxon>asterids</taxon>
        <taxon>lamiids</taxon>
        <taxon>Lamiales</taxon>
        <taxon>Oleaceae</taxon>
        <taxon>Oleeae</taxon>
        <taxon>Olea</taxon>
    </lineage>
</organism>
<keyword evidence="2" id="KW-1185">Reference proteome</keyword>
<dbReference type="AlphaFoldDB" id="A0A8S0VMX0"/>
<name>A0A8S0VMX0_OLEEU</name>
<comment type="caution">
    <text evidence="1">The sequence shown here is derived from an EMBL/GenBank/DDBJ whole genome shotgun (WGS) entry which is preliminary data.</text>
</comment>
<accession>A0A8S0VMX0</accession>
<dbReference type="Proteomes" id="UP000594638">
    <property type="component" value="Unassembled WGS sequence"/>
</dbReference>
<reference evidence="1 2" key="1">
    <citation type="submission" date="2019-12" db="EMBL/GenBank/DDBJ databases">
        <authorList>
            <person name="Alioto T."/>
            <person name="Alioto T."/>
            <person name="Gomez Garrido J."/>
        </authorList>
    </citation>
    <scope>NUCLEOTIDE SEQUENCE [LARGE SCALE GENOMIC DNA]</scope>
</reference>
<evidence type="ECO:0000313" key="2">
    <source>
        <dbReference type="Proteomes" id="UP000594638"/>
    </source>
</evidence>
<dbReference type="EMBL" id="CACTIH010009852">
    <property type="protein sequence ID" value="CAA3033110.1"/>
    <property type="molecule type" value="Genomic_DNA"/>
</dbReference>
<gene>
    <name evidence="1" type="ORF">OLEA9_A072852</name>
</gene>